<feature type="domain" description="HhH-GPD" evidence="7">
    <location>
        <begin position="101"/>
        <end position="256"/>
    </location>
</feature>
<dbReference type="EMBL" id="JABFUD020000002">
    <property type="protein sequence ID" value="KAI5083646.1"/>
    <property type="molecule type" value="Genomic_DNA"/>
</dbReference>
<dbReference type="FunFam" id="1.10.340.30:FF:000001">
    <property type="entry name" value="Endonuclease III"/>
    <property type="match status" value="1"/>
</dbReference>
<dbReference type="PANTHER" id="PTHR43286">
    <property type="entry name" value="ENDONUCLEASE III-LIKE PROTEIN 1"/>
    <property type="match status" value="1"/>
</dbReference>
<dbReference type="PANTHER" id="PTHR43286:SF6">
    <property type="entry name" value="ENDONUCLEASE III HOMOLOG"/>
    <property type="match status" value="1"/>
</dbReference>
<dbReference type="InterPro" id="IPR004036">
    <property type="entry name" value="Endonuclease-III-like_CS2"/>
</dbReference>
<dbReference type="Pfam" id="PF00730">
    <property type="entry name" value="HhH-GPD"/>
    <property type="match status" value="1"/>
</dbReference>
<dbReference type="InterPro" id="IPR023170">
    <property type="entry name" value="HhH_base_excis_C"/>
</dbReference>
<evidence type="ECO:0000256" key="5">
    <source>
        <dbReference type="ARBA" id="ARBA00023239"/>
    </source>
</evidence>
<dbReference type="CDD" id="cd00056">
    <property type="entry name" value="ENDO3c"/>
    <property type="match status" value="1"/>
</dbReference>
<dbReference type="Pfam" id="PF00633">
    <property type="entry name" value="HHH"/>
    <property type="match status" value="1"/>
</dbReference>
<dbReference type="PROSITE" id="PS01155">
    <property type="entry name" value="ENDONUCLEASE_III_2"/>
    <property type="match status" value="1"/>
</dbReference>
<evidence type="ECO:0000256" key="4">
    <source>
        <dbReference type="ARBA" id="ARBA00023204"/>
    </source>
</evidence>
<proteinExistence type="inferred from homology"/>
<organism evidence="8 9">
    <name type="scientific">Adiantum capillus-veneris</name>
    <name type="common">Maidenhair fern</name>
    <dbReference type="NCBI Taxonomy" id="13818"/>
    <lineage>
        <taxon>Eukaryota</taxon>
        <taxon>Viridiplantae</taxon>
        <taxon>Streptophyta</taxon>
        <taxon>Embryophyta</taxon>
        <taxon>Tracheophyta</taxon>
        <taxon>Polypodiopsida</taxon>
        <taxon>Polypodiidae</taxon>
        <taxon>Polypodiales</taxon>
        <taxon>Pteridineae</taxon>
        <taxon>Pteridaceae</taxon>
        <taxon>Vittarioideae</taxon>
        <taxon>Adiantum</taxon>
    </lineage>
</organism>
<dbReference type="InterPro" id="IPR003265">
    <property type="entry name" value="HhH-GPD_domain"/>
</dbReference>
<keyword evidence="4" id="KW-0234">DNA repair</keyword>
<keyword evidence="3" id="KW-0378">Hydrolase</keyword>
<dbReference type="GO" id="GO:0003677">
    <property type="term" value="F:DNA binding"/>
    <property type="evidence" value="ECO:0007669"/>
    <property type="project" value="InterPro"/>
</dbReference>
<name>A0A9D4VDG9_ADICA</name>
<dbReference type="AlphaFoldDB" id="A0A9D4VDG9"/>
<dbReference type="GO" id="GO:0003906">
    <property type="term" value="F:DNA-(apurinic or apyrimidinic site) endonuclease activity"/>
    <property type="evidence" value="ECO:0007669"/>
    <property type="project" value="TreeGrafter"/>
</dbReference>
<dbReference type="GO" id="GO:0016829">
    <property type="term" value="F:lyase activity"/>
    <property type="evidence" value="ECO:0007669"/>
    <property type="project" value="UniProtKB-KW"/>
</dbReference>
<sequence length="293" mass="32350">MMESNIFSSFSFKASTQTRAPPVEDVVESAELEVTHYVVKEVEDLKKCSSSPPNWREVIQAIRSMRAGQDAPVDQMGTHQLADRTADKKTQQFQILVAAVISSQTRDSVTAAAMMRLHALPGGLTIGNLFRQELTIHQLAEILKPVGFYRQKAKHLKAIAEKLSGCPFNGNVPGTLDELLKLPGVGPKIALLVLWVAFGKGEEGFIVDTNVRRVCCRLGWAPDGSDPNQVRQSLETWLPRSLWPDISFLFVGFGQQVCKPIAPQCERCQVNGMCPSAFQDASKEASKKRSKLK</sequence>
<evidence type="ECO:0000259" key="7">
    <source>
        <dbReference type="SMART" id="SM00478"/>
    </source>
</evidence>
<keyword evidence="9" id="KW-1185">Reference proteome</keyword>
<dbReference type="GO" id="GO:0005634">
    <property type="term" value="C:nucleus"/>
    <property type="evidence" value="ECO:0007669"/>
    <property type="project" value="TreeGrafter"/>
</dbReference>
<evidence type="ECO:0000256" key="1">
    <source>
        <dbReference type="ARBA" id="ARBA00008343"/>
    </source>
</evidence>
<comment type="caution">
    <text evidence="8">The sequence shown here is derived from an EMBL/GenBank/DDBJ whole genome shotgun (WGS) entry which is preliminary data.</text>
</comment>
<evidence type="ECO:0000256" key="6">
    <source>
        <dbReference type="ARBA" id="ARBA00023295"/>
    </source>
</evidence>
<dbReference type="InterPro" id="IPR011257">
    <property type="entry name" value="DNA_glycosylase"/>
</dbReference>
<dbReference type="Proteomes" id="UP000886520">
    <property type="component" value="Chromosome 3"/>
</dbReference>
<dbReference type="InterPro" id="IPR000445">
    <property type="entry name" value="HhH_motif"/>
</dbReference>
<keyword evidence="2" id="KW-0227">DNA damage</keyword>
<dbReference type="SUPFAM" id="SSF48150">
    <property type="entry name" value="DNA-glycosylase"/>
    <property type="match status" value="1"/>
</dbReference>
<dbReference type="Gene3D" id="1.10.340.30">
    <property type="entry name" value="Hypothetical protein, domain 2"/>
    <property type="match status" value="1"/>
</dbReference>
<keyword evidence="5" id="KW-0456">Lyase</keyword>
<dbReference type="SMART" id="SM00478">
    <property type="entry name" value="ENDO3c"/>
    <property type="match status" value="1"/>
</dbReference>
<evidence type="ECO:0000313" key="9">
    <source>
        <dbReference type="Proteomes" id="UP000886520"/>
    </source>
</evidence>
<reference evidence="8" key="1">
    <citation type="submission" date="2021-01" db="EMBL/GenBank/DDBJ databases">
        <title>Adiantum capillus-veneris genome.</title>
        <authorList>
            <person name="Fang Y."/>
            <person name="Liao Q."/>
        </authorList>
    </citation>
    <scope>NUCLEOTIDE SEQUENCE</scope>
    <source>
        <strain evidence="8">H3</strain>
        <tissue evidence="8">Leaf</tissue>
    </source>
</reference>
<gene>
    <name evidence="8" type="ORF">GOP47_0003389</name>
</gene>
<evidence type="ECO:0000256" key="3">
    <source>
        <dbReference type="ARBA" id="ARBA00022801"/>
    </source>
</evidence>
<dbReference type="GO" id="GO:0006285">
    <property type="term" value="P:base-excision repair, AP site formation"/>
    <property type="evidence" value="ECO:0007669"/>
    <property type="project" value="TreeGrafter"/>
</dbReference>
<comment type="similarity">
    <text evidence="1">Belongs to the Nth/MutY family.</text>
</comment>
<dbReference type="GO" id="GO:0006289">
    <property type="term" value="P:nucleotide-excision repair"/>
    <property type="evidence" value="ECO:0007669"/>
    <property type="project" value="TreeGrafter"/>
</dbReference>
<keyword evidence="6" id="KW-0326">Glycosidase</keyword>
<dbReference type="Gene3D" id="1.10.1670.10">
    <property type="entry name" value="Helix-hairpin-Helix base-excision DNA repair enzymes (C-terminal)"/>
    <property type="match status" value="1"/>
</dbReference>
<dbReference type="GO" id="GO:0000703">
    <property type="term" value="F:oxidized pyrimidine nucleobase lesion DNA N-glycosylase activity"/>
    <property type="evidence" value="ECO:0007669"/>
    <property type="project" value="TreeGrafter"/>
</dbReference>
<evidence type="ECO:0000256" key="2">
    <source>
        <dbReference type="ARBA" id="ARBA00022763"/>
    </source>
</evidence>
<evidence type="ECO:0000313" key="8">
    <source>
        <dbReference type="EMBL" id="KAI5083646.1"/>
    </source>
</evidence>
<accession>A0A9D4VDG9</accession>
<protein>
    <recommendedName>
        <fullName evidence="7">HhH-GPD domain-containing protein</fullName>
    </recommendedName>
</protein>
<dbReference type="OrthoDB" id="2099276at2759"/>